<evidence type="ECO:0000259" key="4">
    <source>
        <dbReference type="Pfam" id="PF13458"/>
    </source>
</evidence>
<keyword evidence="6" id="KW-1185">Reference proteome</keyword>
<evidence type="ECO:0000313" key="6">
    <source>
        <dbReference type="Proteomes" id="UP000259030"/>
    </source>
</evidence>
<evidence type="ECO:0000313" key="5">
    <source>
        <dbReference type="EMBL" id="ASN83101.1"/>
    </source>
</evidence>
<gene>
    <name evidence="5" type="ORF">DFI_18185</name>
</gene>
<dbReference type="STRING" id="317577.GCA_000419625_03361"/>
<dbReference type="SUPFAM" id="SSF53822">
    <property type="entry name" value="Periplasmic binding protein-like I"/>
    <property type="match status" value="1"/>
</dbReference>
<sequence length="386" mass="38327">MTDLPDSAAPTPPTRRGLLKTLAALGALSVTGGAPSALAAPSATPRLPLRVGLVLPARSLYPDLGAAFTRGVRAGAPGQAVELRTYSTGPLPREAAQAAQAALDDGCEALILLGDGLAAALAGLLHARPVPVLAAELGALLPGTHRPAPLTVTLSLRTWEAEWGHGQALARSASGAAVHLLMSDVEAGYDLPYAFSAGFTAAGGTLAGSTVFASRRPDVAGAVDAVRVSGARAAHVLASGQGAEVILALQQAGLSVTKGGLTAPGLAGVPSVLAAPSRADGLASAALGDDAGHPGAQLGFDAGRWMVAGLSSLPATAGALAQYSGLMHAAVPGARGPLRANESGLAGTPLWRRGGGLPDKPLADGPAGLHRGEDLRSGWLYTYLHA</sequence>
<dbReference type="AlphaFoldDB" id="A0A221T2L3"/>
<dbReference type="InterPro" id="IPR006311">
    <property type="entry name" value="TAT_signal"/>
</dbReference>
<dbReference type="Proteomes" id="UP000259030">
    <property type="component" value="Plasmid pDFI2"/>
</dbReference>
<dbReference type="Gene3D" id="3.40.50.2300">
    <property type="match status" value="2"/>
</dbReference>
<geneLocation type="plasmid" evidence="6">
    <name>pdfi2</name>
</geneLocation>
<dbReference type="InterPro" id="IPR028082">
    <property type="entry name" value="Peripla_BP_I"/>
</dbReference>
<evidence type="ECO:0000256" key="2">
    <source>
        <dbReference type="ARBA" id="ARBA00022729"/>
    </source>
</evidence>
<feature type="signal peptide" evidence="3">
    <location>
        <begin position="1"/>
        <end position="39"/>
    </location>
</feature>
<dbReference type="EMBL" id="CP021083">
    <property type="protein sequence ID" value="ASN83101.1"/>
    <property type="molecule type" value="Genomic_DNA"/>
</dbReference>
<protein>
    <submittedName>
        <fullName evidence="5">Branched-chain amino acid ABC transporter substrate-binding protein</fullName>
    </submittedName>
</protein>
<evidence type="ECO:0000256" key="3">
    <source>
        <dbReference type="SAM" id="SignalP"/>
    </source>
</evidence>
<accession>A0A221T2L3</accession>
<organism evidence="5 6">
    <name type="scientific">Deinococcus ficus</name>
    <dbReference type="NCBI Taxonomy" id="317577"/>
    <lineage>
        <taxon>Bacteria</taxon>
        <taxon>Thermotogati</taxon>
        <taxon>Deinococcota</taxon>
        <taxon>Deinococci</taxon>
        <taxon>Deinococcales</taxon>
        <taxon>Deinococcaceae</taxon>
        <taxon>Deinococcus</taxon>
    </lineage>
</organism>
<feature type="domain" description="Leucine-binding protein" evidence="4">
    <location>
        <begin position="48"/>
        <end position="276"/>
    </location>
</feature>
<keyword evidence="2 3" id="KW-0732">Signal</keyword>
<dbReference type="KEGG" id="dfc:DFI_18185"/>
<reference evidence="5 6" key="1">
    <citation type="submission" date="2017-05" db="EMBL/GenBank/DDBJ databases">
        <title>The complete genome sequence of Deinococcus ficus isolated from the rhizosphere of the Ficus religiosa L. in Taiwan.</title>
        <authorList>
            <person name="Wu K.-M."/>
            <person name="Liao T.-L."/>
            <person name="Liu Y.-M."/>
            <person name="Young C.-C."/>
            <person name="Tsai S.-F."/>
        </authorList>
    </citation>
    <scope>NUCLEOTIDE SEQUENCE [LARGE SCALE GENOMIC DNA]</scope>
    <source>
        <strain evidence="5 6">CC-FR2-10</strain>
        <plasmid evidence="6">pdfi2</plasmid>
    </source>
</reference>
<dbReference type="InterPro" id="IPR028081">
    <property type="entry name" value="Leu-bd"/>
</dbReference>
<dbReference type="PROSITE" id="PS51318">
    <property type="entry name" value="TAT"/>
    <property type="match status" value="1"/>
</dbReference>
<keyword evidence="5" id="KW-0614">Plasmid</keyword>
<evidence type="ECO:0000256" key="1">
    <source>
        <dbReference type="ARBA" id="ARBA00010062"/>
    </source>
</evidence>
<proteinExistence type="inferred from homology"/>
<name>A0A221T2L3_9DEIO</name>
<comment type="similarity">
    <text evidence="1">Belongs to the leucine-binding protein family.</text>
</comment>
<feature type="chain" id="PRO_5011243282" evidence="3">
    <location>
        <begin position="40"/>
        <end position="386"/>
    </location>
</feature>
<dbReference type="RefSeq" id="WP_027462298.1">
    <property type="nucleotide sequence ID" value="NZ_CP021083.1"/>
</dbReference>
<dbReference type="Pfam" id="PF13458">
    <property type="entry name" value="Peripla_BP_6"/>
    <property type="match status" value="1"/>
</dbReference>